<feature type="compositionally biased region" description="Low complexity" evidence="1">
    <location>
        <begin position="1"/>
        <end position="19"/>
    </location>
</feature>
<feature type="compositionally biased region" description="Basic and acidic residues" evidence="1">
    <location>
        <begin position="42"/>
        <end position="66"/>
    </location>
</feature>
<feature type="region of interest" description="Disordered" evidence="1">
    <location>
        <begin position="1"/>
        <end position="105"/>
    </location>
</feature>
<feature type="compositionally biased region" description="Low complexity" evidence="1">
    <location>
        <begin position="158"/>
        <end position="175"/>
    </location>
</feature>
<dbReference type="Proteomes" id="UP000001876">
    <property type="component" value="Unassembled WGS sequence"/>
</dbReference>
<keyword evidence="3" id="KW-1185">Reference proteome</keyword>
<proteinExistence type="predicted"/>
<dbReference type="EMBL" id="GG663739">
    <property type="protein sequence ID" value="EEH57488.1"/>
    <property type="molecule type" value="Genomic_DNA"/>
</dbReference>
<gene>
    <name evidence="2" type="ORF">MICPUCDRAFT_58444</name>
</gene>
<evidence type="ECO:0000256" key="1">
    <source>
        <dbReference type="SAM" id="MobiDB-lite"/>
    </source>
</evidence>
<dbReference type="GeneID" id="9684100"/>
<feature type="compositionally biased region" description="Basic residues" evidence="1">
    <location>
        <begin position="20"/>
        <end position="41"/>
    </location>
</feature>
<sequence length="289" mass="30922">MHVLRASTAASASAASRPSPRTRSRAASRPPRPRGARPRDRRGREKEAIRRDAISLRAAAKNDAETRGGGGDDDAEDASIKPTNASGGGANDGAGEPTMADARRKFSETFWAGIEKNRGGVPWLRPREEEDETRGDVPDDFATTAAEANAREKKTKTKTTTTTTTTISAASSSATSDEEQGEKGEGEEPETFWRRCTLLGLAIGAWMITWGLRSTHYPTLKWLLANLGACAWDPELGWSVASEVARRLGAPALRVATGWLAMRSRWRGAAACGALSFVVPDVVAEMAAS</sequence>
<feature type="region of interest" description="Disordered" evidence="1">
    <location>
        <begin position="119"/>
        <end position="189"/>
    </location>
</feature>
<evidence type="ECO:0000313" key="2">
    <source>
        <dbReference type="EMBL" id="EEH57488.1"/>
    </source>
</evidence>
<dbReference type="OMA" id="RSTHYPT"/>
<dbReference type="KEGG" id="mpp:MICPUCDRAFT_58444"/>
<reference evidence="2 3" key="1">
    <citation type="journal article" date="2009" name="Science">
        <title>Green evolution and dynamic adaptations revealed by genomes of the marine picoeukaryotes Micromonas.</title>
        <authorList>
            <person name="Worden A.Z."/>
            <person name="Lee J.H."/>
            <person name="Mock T."/>
            <person name="Rouze P."/>
            <person name="Simmons M.P."/>
            <person name="Aerts A.L."/>
            <person name="Allen A.E."/>
            <person name="Cuvelier M.L."/>
            <person name="Derelle E."/>
            <person name="Everett M.V."/>
            <person name="Foulon E."/>
            <person name="Grimwood J."/>
            <person name="Gundlach H."/>
            <person name="Henrissat B."/>
            <person name="Napoli C."/>
            <person name="McDonald S.M."/>
            <person name="Parker M.S."/>
            <person name="Rombauts S."/>
            <person name="Salamov A."/>
            <person name="Von Dassow P."/>
            <person name="Badger J.H."/>
            <person name="Coutinho P.M."/>
            <person name="Demir E."/>
            <person name="Dubchak I."/>
            <person name="Gentemann C."/>
            <person name="Eikrem W."/>
            <person name="Gready J.E."/>
            <person name="John U."/>
            <person name="Lanier W."/>
            <person name="Lindquist E.A."/>
            <person name="Lucas S."/>
            <person name="Mayer K.F."/>
            <person name="Moreau H."/>
            <person name="Not F."/>
            <person name="Otillar R."/>
            <person name="Panaud O."/>
            <person name="Pangilinan J."/>
            <person name="Paulsen I."/>
            <person name="Piegu B."/>
            <person name="Poliakov A."/>
            <person name="Robbens S."/>
            <person name="Schmutz J."/>
            <person name="Toulza E."/>
            <person name="Wyss T."/>
            <person name="Zelensky A."/>
            <person name="Zhou K."/>
            <person name="Armbrust E.V."/>
            <person name="Bhattacharya D."/>
            <person name="Goodenough U.W."/>
            <person name="Van de Peer Y."/>
            <person name="Grigoriev I.V."/>
        </authorList>
    </citation>
    <scope>NUCLEOTIDE SEQUENCE [LARGE SCALE GENOMIC DNA]</scope>
    <source>
        <strain evidence="2 3">CCMP1545</strain>
    </source>
</reference>
<dbReference type="AlphaFoldDB" id="C1MSD4"/>
<evidence type="ECO:0000313" key="3">
    <source>
        <dbReference type="Proteomes" id="UP000001876"/>
    </source>
</evidence>
<name>C1MSD4_MICPC</name>
<organism evidence="3">
    <name type="scientific">Micromonas pusilla (strain CCMP1545)</name>
    <name type="common">Picoplanktonic green alga</name>
    <dbReference type="NCBI Taxonomy" id="564608"/>
    <lineage>
        <taxon>Eukaryota</taxon>
        <taxon>Viridiplantae</taxon>
        <taxon>Chlorophyta</taxon>
        <taxon>Mamiellophyceae</taxon>
        <taxon>Mamiellales</taxon>
        <taxon>Mamiellaceae</taxon>
        <taxon>Micromonas</taxon>
    </lineage>
</organism>
<protein>
    <submittedName>
        <fullName evidence="2">Predicted protein</fullName>
    </submittedName>
</protein>
<accession>C1MSD4</accession>
<dbReference type="RefSeq" id="XP_003059033.1">
    <property type="nucleotide sequence ID" value="XM_003058987.1"/>
</dbReference>